<dbReference type="GO" id="GO:0046872">
    <property type="term" value="F:metal ion binding"/>
    <property type="evidence" value="ECO:0007669"/>
    <property type="project" value="UniProtKB-KW"/>
</dbReference>
<comment type="catalytic activity">
    <reaction evidence="12">
        <text>(6S)-5,6,7,8-tetrahydrofolyl-(gamma-L-Glu)(n) + L-glutamate + ATP = (6S)-5,6,7,8-tetrahydrofolyl-(gamma-L-Glu)(n+1) + ADP + phosphate + H(+)</text>
        <dbReference type="Rhea" id="RHEA:10580"/>
        <dbReference type="Rhea" id="RHEA-COMP:14738"/>
        <dbReference type="Rhea" id="RHEA-COMP:14740"/>
        <dbReference type="ChEBI" id="CHEBI:15378"/>
        <dbReference type="ChEBI" id="CHEBI:29985"/>
        <dbReference type="ChEBI" id="CHEBI:30616"/>
        <dbReference type="ChEBI" id="CHEBI:43474"/>
        <dbReference type="ChEBI" id="CHEBI:141005"/>
        <dbReference type="ChEBI" id="CHEBI:456216"/>
        <dbReference type="EC" id="6.3.2.17"/>
    </reaction>
</comment>
<feature type="non-terminal residue" evidence="13">
    <location>
        <position position="1"/>
    </location>
</feature>
<gene>
    <name evidence="13" type="ORF">M436DRAFT_9237</name>
</gene>
<evidence type="ECO:0000256" key="3">
    <source>
        <dbReference type="ARBA" id="ARBA00013025"/>
    </source>
</evidence>
<keyword evidence="14" id="KW-1185">Reference proteome</keyword>
<organism evidence="13 14">
    <name type="scientific">Aureobasidium namibiae CBS 147.97</name>
    <dbReference type="NCBI Taxonomy" id="1043004"/>
    <lineage>
        <taxon>Eukaryota</taxon>
        <taxon>Fungi</taxon>
        <taxon>Dikarya</taxon>
        <taxon>Ascomycota</taxon>
        <taxon>Pezizomycotina</taxon>
        <taxon>Dothideomycetes</taxon>
        <taxon>Dothideomycetidae</taxon>
        <taxon>Dothideales</taxon>
        <taxon>Saccotheciaceae</taxon>
        <taxon>Aureobasidium</taxon>
    </lineage>
</organism>
<dbReference type="Proteomes" id="UP000027730">
    <property type="component" value="Unassembled WGS sequence"/>
</dbReference>
<dbReference type="UniPathway" id="UPA00850"/>
<dbReference type="GO" id="GO:0005524">
    <property type="term" value="F:ATP binding"/>
    <property type="evidence" value="ECO:0007669"/>
    <property type="project" value="UniProtKB-KW"/>
</dbReference>
<dbReference type="RefSeq" id="XP_013422419.1">
    <property type="nucleotide sequence ID" value="XM_013566965.1"/>
</dbReference>
<dbReference type="SUPFAM" id="SSF53244">
    <property type="entry name" value="MurD-like peptide ligases, peptide-binding domain"/>
    <property type="match status" value="1"/>
</dbReference>
<keyword evidence="6" id="KW-0479">Metal-binding</keyword>
<dbReference type="PANTHER" id="PTHR11136:SF5">
    <property type="entry name" value="FOLYLPOLYGLUTAMATE SYNTHASE, MITOCHONDRIAL"/>
    <property type="match status" value="1"/>
</dbReference>
<evidence type="ECO:0000313" key="13">
    <source>
        <dbReference type="EMBL" id="KEQ68254.1"/>
    </source>
</evidence>
<evidence type="ECO:0000256" key="6">
    <source>
        <dbReference type="ARBA" id="ARBA00022723"/>
    </source>
</evidence>
<dbReference type="SUPFAM" id="SSF53623">
    <property type="entry name" value="MurD-like peptide ligases, catalytic domain"/>
    <property type="match status" value="1"/>
</dbReference>
<dbReference type="GO" id="GO:0006730">
    <property type="term" value="P:one-carbon metabolic process"/>
    <property type="evidence" value="ECO:0007669"/>
    <property type="project" value="UniProtKB-KW"/>
</dbReference>
<dbReference type="InterPro" id="IPR001645">
    <property type="entry name" value="Folylpolyglutamate_synth"/>
</dbReference>
<evidence type="ECO:0000256" key="10">
    <source>
        <dbReference type="ARBA" id="ARBA00030592"/>
    </source>
</evidence>
<dbReference type="STRING" id="1043004.A0A074W9G2"/>
<accession>A0A074W9G2</accession>
<evidence type="ECO:0000256" key="12">
    <source>
        <dbReference type="ARBA" id="ARBA00047493"/>
    </source>
</evidence>
<dbReference type="EC" id="6.3.2.17" evidence="3"/>
<keyword evidence="5 13" id="KW-0436">Ligase</keyword>
<comment type="pathway">
    <text evidence="1">Cofactor biosynthesis; tetrahydrofolylpolyglutamate biosynthesis.</text>
</comment>
<dbReference type="GO" id="GO:0005829">
    <property type="term" value="C:cytosol"/>
    <property type="evidence" value="ECO:0007669"/>
    <property type="project" value="TreeGrafter"/>
</dbReference>
<evidence type="ECO:0000256" key="11">
    <source>
        <dbReference type="ARBA" id="ARBA00030876"/>
    </source>
</evidence>
<dbReference type="Gene3D" id="3.90.190.20">
    <property type="entry name" value="Mur ligase, C-terminal domain"/>
    <property type="match status" value="1"/>
</dbReference>
<dbReference type="InterPro" id="IPR036615">
    <property type="entry name" value="Mur_ligase_C_dom_sf"/>
</dbReference>
<evidence type="ECO:0000256" key="7">
    <source>
        <dbReference type="ARBA" id="ARBA00022741"/>
    </source>
</evidence>
<keyword evidence="4" id="KW-0554">One-carbon metabolism</keyword>
<dbReference type="GeneID" id="25417834"/>
<evidence type="ECO:0000256" key="8">
    <source>
        <dbReference type="ARBA" id="ARBA00022840"/>
    </source>
</evidence>
<evidence type="ECO:0000256" key="4">
    <source>
        <dbReference type="ARBA" id="ARBA00022563"/>
    </source>
</evidence>
<evidence type="ECO:0000256" key="2">
    <source>
        <dbReference type="ARBA" id="ARBA00008276"/>
    </source>
</evidence>
<comment type="similarity">
    <text evidence="2">Belongs to the folylpolyglutamate synthase family.</text>
</comment>
<dbReference type="OrthoDB" id="5212574at2759"/>
<dbReference type="EMBL" id="KL584733">
    <property type="protein sequence ID" value="KEQ68254.1"/>
    <property type="molecule type" value="Genomic_DNA"/>
</dbReference>
<proteinExistence type="inferred from homology"/>
<evidence type="ECO:0000256" key="9">
    <source>
        <dbReference type="ARBA" id="ARBA00022842"/>
    </source>
</evidence>
<dbReference type="Gene3D" id="3.40.1190.10">
    <property type="entry name" value="Mur-like, catalytic domain"/>
    <property type="match status" value="1"/>
</dbReference>
<dbReference type="AlphaFoldDB" id="A0A074W9G2"/>
<evidence type="ECO:0000256" key="1">
    <source>
        <dbReference type="ARBA" id="ARBA00005150"/>
    </source>
</evidence>
<keyword evidence="8" id="KW-0067">ATP-binding</keyword>
<sequence>QSFQINGAPISEELFAKRFFEVWNKLPEKSSEDLDVPRYLQLLALLSFHVFISEGVDVAIYETHLGGEYDATNIVMNPIATAVTTIAEDHAHLLGPTIENIAWHKSGIFKQGAPAFSSPQTTSVEKVLRERALERNTTLEIITPNQMLEKMTVPGMPKVQKTNCSLALALVSTYIEANINSVRQSISTAELLASCPDPIWPGRFQHIEKDGLQLYIDGAHNASGVSHAIEWFAERISRLHEYVSESDFLSSAIHNPTRILIFSHFSRRNVDDLLRCVAYHLKKNDILVHHVIFTSYNTGRDDINSNERNLQKRYNPNVLEGCRSTWEVFEERSTISICDTIAQALRKAGELASNACGAEVLVLGSLHL</sequence>
<keyword evidence="9" id="KW-0460">Magnesium</keyword>
<protein>
    <recommendedName>
        <fullName evidence="3">tetrahydrofolate synthase</fullName>
        <ecNumber evidence="3">6.3.2.17</ecNumber>
    </recommendedName>
    <alternativeName>
        <fullName evidence="11">Folylpoly-gamma-glutamate synthetase</fullName>
    </alternativeName>
    <alternativeName>
        <fullName evidence="10">Tetrahydrofolylpolyglutamate synthase</fullName>
    </alternativeName>
</protein>
<reference evidence="13 14" key="1">
    <citation type="journal article" date="2014" name="BMC Genomics">
        <title>Genome sequencing of four Aureobasidium pullulans varieties: biotechnological potential, stress tolerance, and description of new species.</title>
        <authorList>
            <person name="Gostin Ar C."/>
            <person name="Ohm R.A."/>
            <person name="Kogej T."/>
            <person name="Sonjak S."/>
            <person name="Turk M."/>
            <person name="Zajc J."/>
            <person name="Zalar P."/>
            <person name="Grube M."/>
            <person name="Sun H."/>
            <person name="Han J."/>
            <person name="Sharma A."/>
            <person name="Chiniquy J."/>
            <person name="Ngan C.Y."/>
            <person name="Lipzen A."/>
            <person name="Barry K."/>
            <person name="Grigoriev I.V."/>
            <person name="Gunde-Cimerman N."/>
        </authorList>
    </citation>
    <scope>NUCLEOTIDE SEQUENCE [LARGE SCALE GENOMIC DNA]</scope>
    <source>
        <strain evidence="13 14">CBS 147.97</strain>
    </source>
</reference>
<dbReference type="GO" id="GO:0004326">
    <property type="term" value="F:tetrahydrofolylpolyglutamate synthase activity"/>
    <property type="evidence" value="ECO:0007669"/>
    <property type="project" value="UniProtKB-EC"/>
</dbReference>
<evidence type="ECO:0000313" key="14">
    <source>
        <dbReference type="Proteomes" id="UP000027730"/>
    </source>
</evidence>
<dbReference type="GO" id="GO:0005739">
    <property type="term" value="C:mitochondrion"/>
    <property type="evidence" value="ECO:0007669"/>
    <property type="project" value="TreeGrafter"/>
</dbReference>
<evidence type="ECO:0000256" key="5">
    <source>
        <dbReference type="ARBA" id="ARBA00022598"/>
    </source>
</evidence>
<dbReference type="NCBIfam" id="TIGR01499">
    <property type="entry name" value="folC"/>
    <property type="match status" value="1"/>
</dbReference>
<dbReference type="HOGENOM" id="CLU_015869_0_1_1"/>
<dbReference type="PANTHER" id="PTHR11136">
    <property type="entry name" value="FOLYLPOLYGLUTAMATE SYNTHASE-RELATED"/>
    <property type="match status" value="1"/>
</dbReference>
<dbReference type="InterPro" id="IPR036565">
    <property type="entry name" value="Mur-like_cat_sf"/>
</dbReference>
<keyword evidence="7" id="KW-0547">Nucleotide-binding</keyword>
<name>A0A074W9G2_9PEZI</name>
<feature type="non-terminal residue" evidence="13">
    <location>
        <position position="368"/>
    </location>
</feature>